<dbReference type="PANTHER" id="PTHR15678:SF15">
    <property type="entry name" value="PROTEIN FMP27, MITOCHONDRIAL"/>
    <property type="match status" value="1"/>
</dbReference>
<name>A0A0A8L2R0_9SACH</name>
<evidence type="ECO:0000313" key="7">
    <source>
        <dbReference type="Proteomes" id="UP000031516"/>
    </source>
</evidence>
<evidence type="ECO:0000256" key="2">
    <source>
        <dbReference type="SAM" id="MobiDB-lite"/>
    </source>
</evidence>
<proteinExistence type="predicted"/>
<organism evidence="6 7">
    <name type="scientific">Kluyveromyces dobzhanskii CBS 2104</name>
    <dbReference type="NCBI Taxonomy" id="1427455"/>
    <lineage>
        <taxon>Eukaryota</taxon>
        <taxon>Fungi</taxon>
        <taxon>Dikarya</taxon>
        <taxon>Ascomycota</taxon>
        <taxon>Saccharomycotina</taxon>
        <taxon>Saccharomycetes</taxon>
        <taxon>Saccharomycetales</taxon>
        <taxon>Saccharomycetaceae</taxon>
        <taxon>Kluyveromyces</taxon>
    </lineage>
</organism>
<accession>A0A0A8L2R0</accession>
<sequence>MAMNLHSSEWFAWAFGYVQRMLVILVVAWLLLNCLLYLSTGCYALGFNPVTLHLRRVKIKGKLRIKSVRYNIWKHSVLLESVEWVARPPSRETGEKQSDEIPRTDDFTKEGLNEDNCRLLPQKLSKWMPFVGRRLNKLNIVVDQATVGDFKIDSAVVKIGSDGNDVGLDINFQGVTVRGKRIVENTVFISHAVIDVSRPFPFKDINIELKVRDMSVPVGPSMLALYKLRHGKVPDQLEKVQSNPLHVELPSVASRKEKILNDDDSNEWDIEEVMGKFNKKIERFYKISSSFEKIDILFDSPLFTEIPFKSNLAISQRTQAIQFQVTASTIVVSLSRSAFSDPGTKVHFDVDERPVKISTFITQLKLSTRSHKENCKEVEETRICQVPSISLYGDSNLFCKRTFAPDDTKVFANTVLNLIGHITSPVIDIDIEKLSLLLSVQRNLKVLEDLISNDPIKEPLDLNQIFQKVTRKGKFLEYFQNYLPHTEFKCTVEDSLYIVSNGLDSLIHKISMVSFRINSNRLYIKADKKLFYTLDTQMEVSEWSCYHQNKEKLLKQPVFAFSSIMIGLKTRILPSLAISVTVGIDTFTLDLTNLETLVVLNNTIRQRTMKLIYVEETYFKKIFSDLETRLAAKIDYFKKSQKESCPLKAEEILFKDVPAFFQFFKVVIKKVDANVGSRSVFIERKDYVNPKFETVHDFVNGDMRKISYTFDEVKLIFARSNDSQHNNDESSSASTHFSFESLASNDMGLGHAITEPIDSEPGSWSLAIDFSEFNVDLYSETKNNNLKLISKRVFKLPSIKVFVYPDHDINKIKASINVSDVEILFSLMTVFLFVSSIYNLKMVFRTDLYGSTRDCLVSKHIRTLKQLNKHSLVCFDRDILMELIELECNFDRISNTMLLPNGVRTKLEFLDSSLVFLGPHSITLSGHYSRLMVESPILKNTWMRMISIVNYAVAIDTSVIKENGEKAGITLSNETWQWAIPHRFEMYRLFDNISTTFKSIKQMLHSLGTESNESVIDPKITHPTAIPKIKVKSSRWIFSVEDDPFESELNLLLQLGAREQKERLEKYSIFKKQVEMQFKKTDDKVLRKSASFASEYSASHKRLLRSHSTSSLHMMGIDDSDLGKANWMAEQIKDEYDRLMKNISKSWITRVKKHRSLLKNHFAENFEFLWGHLDVTKIPSDFNKNVLDFISAPALMNLIFEDIDIDLKEPSFGISKIPDFVYQVGKNVPKETQYSIMIPLNLNANFSEIRCHLKDYPLPAFHFPKDHTETKATTVNLSGDLLITEDMIHSKEELRTIYVPLVPSAHLEDSQSLYALFVPRTLTAIKLYTDIKLKITSQDNARFLWGGSYSGAIQQTMKCFDNFSKPPIDPSPAVGFWDKIRNMFHARILITIPNSCFEVALKGDKNPYKIGGMSAGYALIFKDNVEIFCNKDDNPQKFLMVTASELSFSIPNFFAKPIPVWNMPSEQSLFFPAEEFSNLQQNAAFFYLLGSSKMPKDRKKVDIMRETYIEKTAIKLTGGMQLNVGIMFERQNQENNTRTMEFKPHHNFRLCNPIYIPKSEAHDSFAGFRSDFIHLSFELISKSKDAYNCMQLTPNAFKIFFKWWGTFSGNLPVRKGPLFTDERFSPKFGAHLYTISYRAEVYPLFICHVAPGLDPKTLLDPSVGVQMFGLKAKMSEFSMDLHQRKEIFHEYKEHLNITKRKTSLKFHEADVTTTDIDIRTVFASFVKSEYAKGSSPDINIFDEDPIWFDIDDFTEFGSLSEVTKSVPTVLVKPLLFSPMFAYKKIAPYGDKYQVDLESFEPIQPFNNAKYHDCNLRKYVEIPDRLVTDRHKIFLEEKSKVEGELESSDETDNSKLKVRLNMIERTIKQLELMKKDINYLNAEYERADNDSDIPHTSSKDLNLPILNFMKSAHNSNKKYANKFIVVSMLLKWNEEVRNVLLKYMHRLSLISDMNNVTKLKTLQTLDSLINKNKKSISTISEEGGESTNGPESDTERAFRSFFHEDKDPDEILSSFQNDIKVLAGDFDYKVFEKHHVQLIGPQIQLTTITDPDACILVTAPTIKINSLCFDSNVSGNEYQQNLFMRRTGVLLINSNVFVFHKKEQESYGHLLFDNFLYGSTHETSWRPWLGMELCFDPDNLKDNMLISNFTSVFTYDQVLAFAKIPESLKQSNVLKNRISCDLPRIVIESNSARYLSLFNLVTNLLLYVEPESAKMKEDIKKMVLGFNFEDLTNVRDVIFLLEKEIDVLGCLESEYSFRKHLLDNAEVSDLNTIRYNKFDTVMKMLMIMKVLTSASPEQTNNEDMLLVVLKAKEIILHMLDDDGKNFLDVAVADMTFQRMESTSGYNFNRVTVGIGQVINLSHDALFHDILSPVKKELEEGSDPFIDLQWEKNKAVGGIQVIKNVRTNLQDLKVSVEQPTIEKIIAWVSPSSVSLLIDASSQSDSNSDEDDDMSSTVSSSNSSVHTSTANRKKSLQYSVTQSPTEVIFPVDDMLGDDMEMEEMIRRAKDNMIIENININSFLMIVSYQGTGAKRLINVTDFNLNFPVINFVNQTMTILELMMHLKKVLIKSLLRHTGKFISNKLKRHKSIKRLKKSVSSPLKQLNYYSHYTAVDELESTYAGSQKNGTTSNQKNEVDDSQNETTNSEKNESSNSEKSESNDTEKNESSNTQTTYADNSR</sequence>
<feature type="compositionally biased region" description="Basic and acidic residues" evidence="2">
    <location>
        <begin position="2643"/>
        <end position="2664"/>
    </location>
</feature>
<dbReference type="InterPro" id="IPR019441">
    <property type="entry name" value="FMP27/BLTP2/Hobbit_GFWDK_RBG"/>
</dbReference>
<evidence type="ECO:0000259" key="3">
    <source>
        <dbReference type="SMART" id="SM01214"/>
    </source>
</evidence>
<feature type="region of interest" description="Disordered" evidence="2">
    <location>
        <begin position="90"/>
        <end position="109"/>
    </location>
</feature>
<feature type="region of interest" description="Disordered" evidence="2">
    <location>
        <begin position="2620"/>
        <end position="2677"/>
    </location>
</feature>
<dbReference type="PANTHER" id="PTHR15678">
    <property type="entry name" value="ANTIGEN MLAA-22-RELATED"/>
    <property type="match status" value="1"/>
</dbReference>
<evidence type="ECO:0000259" key="5">
    <source>
        <dbReference type="SMART" id="SM01216"/>
    </source>
</evidence>
<keyword evidence="7" id="KW-1185">Reference proteome</keyword>
<dbReference type="SMART" id="SM01215">
    <property type="entry name" value="Fmp27_SW"/>
    <property type="match status" value="1"/>
</dbReference>
<dbReference type="Pfam" id="PF10344">
    <property type="entry name" value="Hobbit"/>
    <property type="match status" value="1"/>
</dbReference>
<gene>
    <name evidence="6" type="ORF">KLDO_g814</name>
</gene>
<evidence type="ECO:0000313" key="6">
    <source>
        <dbReference type="EMBL" id="CDO92494.1"/>
    </source>
</evidence>
<evidence type="ECO:0000256" key="1">
    <source>
        <dbReference type="SAM" id="Coils"/>
    </source>
</evidence>
<dbReference type="EMBL" id="CCBQ010000016">
    <property type="protein sequence ID" value="CDO92494.1"/>
    <property type="molecule type" value="Genomic_DNA"/>
</dbReference>
<dbReference type="SMART" id="SM01214">
    <property type="entry name" value="Fmp27_GFWDK"/>
    <property type="match status" value="1"/>
</dbReference>
<dbReference type="InterPro" id="IPR019449">
    <property type="entry name" value="FMP27_WPPW_RBG"/>
</dbReference>
<dbReference type="Proteomes" id="UP000031516">
    <property type="component" value="Unassembled WGS sequence"/>
</dbReference>
<feature type="region of interest" description="Disordered" evidence="2">
    <location>
        <begin position="2437"/>
        <end position="2475"/>
    </location>
</feature>
<feature type="compositionally biased region" description="Low complexity" evidence="2">
    <location>
        <begin position="2452"/>
        <end position="2466"/>
    </location>
</feature>
<keyword evidence="1" id="KW-0175">Coiled coil</keyword>
<feature type="compositionally biased region" description="Polar residues" evidence="2">
    <location>
        <begin position="2620"/>
        <end position="2631"/>
    </location>
</feature>
<comment type="caution">
    <text evidence="6">The sequence shown here is derived from an EMBL/GenBank/DDBJ whole genome shotgun (WGS) entry which is preliminary data.</text>
</comment>
<feature type="domain" description="FMP27 WPPW motif-containing RBG unit" evidence="5">
    <location>
        <begin position="1669"/>
        <end position="2133"/>
    </location>
</feature>
<dbReference type="OrthoDB" id="1562405at2759"/>
<feature type="domain" description="FMP27/BLTP2/Hobbit GFWDK motif-containing RBG unit" evidence="3">
    <location>
        <begin position="1255"/>
        <end position="1410"/>
    </location>
</feature>
<feature type="coiled-coil region" evidence="1">
    <location>
        <begin position="1852"/>
        <end position="1889"/>
    </location>
</feature>
<protein>
    <submittedName>
        <fullName evidence="6">WGS project CCBQ000000000 data, contig 00012</fullName>
    </submittedName>
</protein>
<dbReference type="SMART" id="SM01216">
    <property type="entry name" value="Fmp27_WPPW"/>
    <property type="match status" value="1"/>
</dbReference>
<evidence type="ECO:0000259" key="4">
    <source>
        <dbReference type="SMART" id="SM01215"/>
    </source>
</evidence>
<reference evidence="6 7" key="1">
    <citation type="submission" date="2014-03" db="EMBL/GenBank/DDBJ databases">
        <title>The genome of Kluyveromyces dobzhanskii.</title>
        <authorList>
            <person name="Nystedt B."/>
            <person name="Astrom S."/>
        </authorList>
    </citation>
    <scope>NUCLEOTIDE SEQUENCE [LARGE SCALE GENOMIC DNA]</scope>
    <source>
        <strain evidence="6 7">CBS 2104</strain>
    </source>
</reference>
<dbReference type="InterPro" id="IPR045167">
    <property type="entry name" value="Hobbit"/>
</dbReference>
<dbReference type="InterPro" id="IPR019415">
    <property type="entry name" value="FMP27_SW_RBG"/>
</dbReference>
<feature type="domain" description="FMP27 SW motif-containing RBG unit" evidence="4">
    <location>
        <begin position="1134"/>
        <end position="1237"/>
    </location>
</feature>